<feature type="domain" description="GP-PDE" evidence="1">
    <location>
        <begin position="1"/>
        <end position="237"/>
    </location>
</feature>
<dbReference type="EMBL" id="JBHSQV010000179">
    <property type="protein sequence ID" value="MFC5988280.1"/>
    <property type="molecule type" value="Genomic_DNA"/>
</dbReference>
<dbReference type="Gene3D" id="3.20.20.190">
    <property type="entry name" value="Phosphatidylinositol (PI) phosphodiesterase"/>
    <property type="match status" value="1"/>
</dbReference>
<dbReference type="PANTHER" id="PTHR46211:SF1">
    <property type="entry name" value="GLYCEROPHOSPHODIESTER PHOSPHODIESTERASE, CYTOPLASMIC"/>
    <property type="match status" value="1"/>
</dbReference>
<evidence type="ECO:0000313" key="2">
    <source>
        <dbReference type="EMBL" id="MFC5988280.1"/>
    </source>
</evidence>
<dbReference type="RefSeq" id="WP_379895743.1">
    <property type="nucleotide sequence ID" value="NZ_CBCSCT010000015.1"/>
</dbReference>
<reference evidence="3" key="1">
    <citation type="journal article" date="2019" name="Int. J. Syst. Evol. Microbiol.">
        <title>The Global Catalogue of Microorganisms (GCM) 10K type strain sequencing project: providing services to taxonomists for standard genome sequencing and annotation.</title>
        <authorList>
            <consortium name="The Broad Institute Genomics Platform"/>
            <consortium name="The Broad Institute Genome Sequencing Center for Infectious Disease"/>
            <person name="Wu L."/>
            <person name="Ma J."/>
        </authorList>
    </citation>
    <scope>NUCLEOTIDE SEQUENCE [LARGE SCALE GENOMIC DNA]</scope>
    <source>
        <strain evidence="3">CCM 8749</strain>
    </source>
</reference>
<comment type="caution">
    <text evidence="2">The sequence shown here is derived from an EMBL/GenBank/DDBJ whole genome shotgun (WGS) entry which is preliminary data.</text>
</comment>
<dbReference type="InterPro" id="IPR017946">
    <property type="entry name" value="PLC-like_Pdiesterase_TIM-brl"/>
</dbReference>
<accession>A0ABW1IT53</accession>
<dbReference type="PROSITE" id="PS51704">
    <property type="entry name" value="GP_PDE"/>
    <property type="match status" value="1"/>
</dbReference>
<evidence type="ECO:0000259" key="1">
    <source>
        <dbReference type="PROSITE" id="PS51704"/>
    </source>
</evidence>
<sequence>MRIMAHRGASGVCPENTMAAFERAIEMGADSIETDVQMTKDGHLVCIHDETVDRTTSGSGWIRDMYLDDLKKLDAGSWFHSSFKQERIPTLEELLDLSVRHNIYLNIELKNSTVRYEGMEQLVADMIRRRNYSSQVIISSFNHESLKMMKSVAPEIDTGVLYHRNIQYPWLYACQLSANALHPSKALVNDELVRSASSFHIKVHPWTINDAKTMEKHIRMNVHAIITDHPDQLKKLVKKL</sequence>
<dbReference type="InterPro" id="IPR030395">
    <property type="entry name" value="GP_PDE_dom"/>
</dbReference>
<name>A0ABW1IT53_9BACL</name>
<dbReference type="Proteomes" id="UP001596250">
    <property type="component" value="Unassembled WGS sequence"/>
</dbReference>
<organism evidence="2 3">
    <name type="scientific">Marinicrinis lubricantis</name>
    <dbReference type="NCBI Taxonomy" id="2086470"/>
    <lineage>
        <taxon>Bacteria</taxon>
        <taxon>Bacillati</taxon>
        <taxon>Bacillota</taxon>
        <taxon>Bacilli</taxon>
        <taxon>Bacillales</taxon>
        <taxon>Paenibacillaceae</taxon>
    </lineage>
</organism>
<dbReference type="SUPFAM" id="SSF51695">
    <property type="entry name" value="PLC-like phosphodiesterases"/>
    <property type="match status" value="1"/>
</dbReference>
<dbReference type="Pfam" id="PF03009">
    <property type="entry name" value="GDPD"/>
    <property type="match status" value="1"/>
</dbReference>
<gene>
    <name evidence="2" type="ORF">ACFPXP_17900</name>
</gene>
<keyword evidence="3" id="KW-1185">Reference proteome</keyword>
<protein>
    <submittedName>
        <fullName evidence="2">Glycerophosphodiester phosphodiesterase</fullName>
    </submittedName>
</protein>
<proteinExistence type="predicted"/>
<dbReference type="CDD" id="cd08563">
    <property type="entry name" value="GDPD_TtGDE_like"/>
    <property type="match status" value="1"/>
</dbReference>
<dbReference type="PANTHER" id="PTHR46211">
    <property type="entry name" value="GLYCEROPHOSPHORYL DIESTER PHOSPHODIESTERASE"/>
    <property type="match status" value="1"/>
</dbReference>
<evidence type="ECO:0000313" key="3">
    <source>
        <dbReference type="Proteomes" id="UP001596250"/>
    </source>
</evidence>